<evidence type="ECO:0000313" key="8">
    <source>
        <dbReference type="Proteomes" id="UP000799437"/>
    </source>
</evidence>
<dbReference type="InterPro" id="IPR003604">
    <property type="entry name" value="Matrin/U1-like-C_Znf_C2H2"/>
</dbReference>
<accession>A0A6A6W998</accession>
<evidence type="ECO:0000259" key="6">
    <source>
        <dbReference type="PROSITE" id="PS00028"/>
    </source>
</evidence>
<dbReference type="InterPro" id="IPR013087">
    <property type="entry name" value="Znf_C2H2_type"/>
</dbReference>
<name>A0A6A6W998_9PEZI</name>
<dbReference type="GO" id="GO:0008270">
    <property type="term" value="F:zinc ion binding"/>
    <property type="evidence" value="ECO:0007669"/>
    <property type="project" value="UniProtKB-KW"/>
</dbReference>
<keyword evidence="4" id="KW-0539">Nucleus</keyword>
<keyword evidence="2" id="KW-0863">Zinc-finger</keyword>
<feature type="region of interest" description="Disordered" evidence="5">
    <location>
        <begin position="28"/>
        <end position="65"/>
    </location>
</feature>
<dbReference type="SUPFAM" id="SSF57667">
    <property type="entry name" value="beta-beta-alpha zinc fingers"/>
    <property type="match status" value="1"/>
</dbReference>
<organism evidence="7 8">
    <name type="scientific">Pseudovirgaria hyperparasitica</name>
    <dbReference type="NCBI Taxonomy" id="470096"/>
    <lineage>
        <taxon>Eukaryota</taxon>
        <taxon>Fungi</taxon>
        <taxon>Dikarya</taxon>
        <taxon>Ascomycota</taxon>
        <taxon>Pezizomycotina</taxon>
        <taxon>Dothideomycetes</taxon>
        <taxon>Dothideomycetes incertae sedis</taxon>
        <taxon>Acrospermales</taxon>
        <taxon>Acrospermaceae</taxon>
        <taxon>Pseudovirgaria</taxon>
    </lineage>
</organism>
<dbReference type="Proteomes" id="UP000799437">
    <property type="component" value="Unassembled WGS sequence"/>
</dbReference>
<gene>
    <name evidence="7" type="ORF">EJ05DRAFT_500030</name>
</gene>
<dbReference type="AlphaFoldDB" id="A0A6A6W998"/>
<evidence type="ECO:0000256" key="4">
    <source>
        <dbReference type="ARBA" id="ARBA00023242"/>
    </source>
</evidence>
<dbReference type="GO" id="GO:0005681">
    <property type="term" value="C:spliceosomal complex"/>
    <property type="evidence" value="ECO:0007669"/>
    <property type="project" value="InterPro"/>
</dbReference>
<feature type="compositionally biased region" description="Acidic residues" evidence="5">
    <location>
        <begin position="203"/>
        <end position="212"/>
    </location>
</feature>
<proteinExistence type="predicted"/>
<feature type="domain" description="C2H2-type" evidence="6">
    <location>
        <begin position="103"/>
        <end position="125"/>
    </location>
</feature>
<dbReference type="GO" id="GO:0046540">
    <property type="term" value="C:U4/U6 x U5 tri-snRNP complex"/>
    <property type="evidence" value="ECO:0007669"/>
    <property type="project" value="TreeGrafter"/>
</dbReference>
<dbReference type="InterPro" id="IPR040107">
    <property type="entry name" value="Snu23"/>
</dbReference>
<keyword evidence="1" id="KW-0479">Metal-binding</keyword>
<dbReference type="Gene3D" id="3.30.160.60">
    <property type="entry name" value="Classic Zinc Finger"/>
    <property type="match status" value="1"/>
</dbReference>
<sequence length="212" mass="24110">MSKQQSAYGTAAGDTSFRKTWDRAEYAEKAAERDAARREEGRERYEAKLAGKKYHKRAATPPDAKDTVARATRLDFGSMVGKTQIISAGAAVGKRGRGAGFYCEACDLTFKDNIQWVEHQNSRQHLVAVGETGDVREATVEEVRERLRWLKRKKEEEAEEGVVDLGIRLEVAEQREREEREEKRRKRNERRRKGLPGGKEKVEDDADNGIIC</sequence>
<evidence type="ECO:0000256" key="3">
    <source>
        <dbReference type="ARBA" id="ARBA00022833"/>
    </source>
</evidence>
<reference evidence="7" key="1">
    <citation type="journal article" date="2020" name="Stud. Mycol.">
        <title>101 Dothideomycetes genomes: a test case for predicting lifestyles and emergence of pathogens.</title>
        <authorList>
            <person name="Haridas S."/>
            <person name="Albert R."/>
            <person name="Binder M."/>
            <person name="Bloem J."/>
            <person name="Labutti K."/>
            <person name="Salamov A."/>
            <person name="Andreopoulos B."/>
            <person name="Baker S."/>
            <person name="Barry K."/>
            <person name="Bills G."/>
            <person name="Bluhm B."/>
            <person name="Cannon C."/>
            <person name="Castanera R."/>
            <person name="Culley D."/>
            <person name="Daum C."/>
            <person name="Ezra D."/>
            <person name="Gonzalez J."/>
            <person name="Henrissat B."/>
            <person name="Kuo A."/>
            <person name="Liang C."/>
            <person name="Lipzen A."/>
            <person name="Lutzoni F."/>
            <person name="Magnuson J."/>
            <person name="Mondo S."/>
            <person name="Nolan M."/>
            <person name="Ohm R."/>
            <person name="Pangilinan J."/>
            <person name="Park H.-J."/>
            <person name="Ramirez L."/>
            <person name="Alfaro M."/>
            <person name="Sun H."/>
            <person name="Tritt A."/>
            <person name="Yoshinaga Y."/>
            <person name="Zwiers L.-H."/>
            <person name="Turgeon B."/>
            <person name="Goodwin S."/>
            <person name="Spatafora J."/>
            <person name="Crous P."/>
            <person name="Grigoriev I."/>
        </authorList>
    </citation>
    <scope>NUCLEOTIDE SEQUENCE</scope>
    <source>
        <strain evidence="7">CBS 121739</strain>
    </source>
</reference>
<keyword evidence="8" id="KW-1185">Reference proteome</keyword>
<dbReference type="PANTHER" id="PTHR45986">
    <property type="entry name" value="ZINC FINGER MATRIN-TYPE PROTEIN 2"/>
    <property type="match status" value="1"/>
</dbReference>
<evidence type="ECO:0000313" key="7">
    <source>
        <dbReference type="EMBL" id="KAF2758510.1"/>
    </source>
</evidence>
<feature type="compositionally biased region" description="Basic residues" evidence="5">
    <location>
        <begin position="183"/>
        <end position="194"/>
    </location>
</feature>
<evidence type="ECO:0000256" key="2">
    <source>
        <dbReference type="ARBA" id="ARBA00022771"/>
    </source>
</evidence>
<dbReference type="RefSeq" id="XP_033600961.1">
    <property type="nucleotide sequence ID" value="XM_033746928.1"/>
</dbReference>
<evidence type="ECO:0000256" key="1">
    <source>
        <dbReference type="ARBA" id="ARBA00022723"/>
    </source>
</evidence>
<dbReference type="PANTHER" id="PTHR45986:SF1">
    <property type="entry name" value="ZINC FINGER MATRIN-TYPE PROTEIN 2"/>
    <property type="match status" value="1"/>
</dbReference>
<feature type="region of interest" description="Disordered" evidence="5">
    <location>
        <begin position="174"/>
        <end position="212"/>
    </location>
</feature>
<dbReference type="EMBL" id="ML996571">
    <property type="protein sequence ID" value="KAF2758510.1"/>
    <property type="molecule type" value="Genomic_DNA"/>
</dbReference>
<dbReference type="GO" id="GO:0000398">
    <property type="term" value="P:mRNA splicing, via spliceosome"/>
    <property type="evidence" value="ECO:0007669"/>
    <property type="project" value="InterPro"/>
</dbReference>
<dbReference type="SMART" id="SM00451">
    <property type="entry name" value="ZnF_U1"/>
    <property type="match status" value="1"/>
</dbReference>
<evidence type="ECO:0000256" key="5">
    <source>
        <dbReference type="SAM" id="MobiDB-lite"/>
    </source>
</evidence>
<dbReference type="PROSITE" id="PS00028">
    <property type="entry name" value="ZINC_FINGER_C2H2_1"/>
    <property type="match status" value="1"/>
</dbReference>
<dbReference type="InterPro" id="IPR036236">
    <property type="entry name" value="Znf_C2H2_sf"/>
</dbReference>
<dbReference type="OrthoDB" id="30343at2759"/>
<feature type="compositionally biased region" description="Basic and acidic residues" evidence="5">
    <location>
        <begin position="28"/>
        <end position="49"/>
    </location>
</feature>
<protein>
    <recommendedName>
        <fullName evidence="6">C2H2-type domain-containing protein</fullName>
    </recommendedName>
</protein>
<keyword evidence="3" id="KW-0862">Zinc</keyword>
<dbReference type="InterPro" id="IPR022755">
    <property type="entry name" value="Znf_C2H2_jaz"/>
</dbReference>
<dbReference type="GO" id="GO:0003676">
    <property type="term" value="F:nucleic acid binding"/>
    <property type="evidence" value="ECO:0007669"/>
    <property type="project" value="InterPro"/>
</dbReference>
<dbReference type="GeneID" id="54487982"/>
<dbReference type="Pfam" id="PF12171">
    <property type="entry name" value="zf-C2H2_jaz"/>
    <property type="match status" value="1"/>
</dbReference>